<keyword evidence="7" id="KW-1185">Reference proteome</keyword>
<feature type="compositionally biased region" description="Polar residues" evidence="3">
    <location>
        <begin position="489"/>
        <end position="507"/>
    </location>
</feature>
<evidence type="ECO:0000256" key="3">
    <source>
        <dbReference type="SAM" id="MobiDB-lite"/>
    </source>
</evidence>
<dbReference type="Pfam" id="PF00620">
    <property type="entry name" value="RhoGAP"/>
    <property type="match status" value="1"/>
</dbReference>
<feature type="compositionally biased region" description="Basic and acidic residues" evidence="3">
    <location>
        <begin position="466"/>
        <end position="480"/>
    </location>
</feature>
<organism evidence="6 7">
    <name type="scientific">Ditylenchus destructor</name>
    <dbReference type="NCBI Taxonomy" id="166010"/>
    <lineage>
        <taxon>Eukaryota</taxon>
        <taxon>Metazoa</taxon>
        <taxon>Ecdysozoa</taxon>
        <taxon>Nematoda</taxon>
        <taxon>Chromadorea</taxon>
        <taxon>Rhabditida</taxon>
        <taxon>Tylenchina</taxon>
        <taxon>Tylenchomorpha</taxon>
        <taxon>Sphaerularioidea</taxon>
        <taxon>Anguinidae</taxon>
        <taxon>Anguininae</taxon>
        <taxon>Ditylenchus</taxon>
    </lineage>
</organism>
<dbReference type="FunFam" id="1.10.555.10:FF:000026">
    <property type="entry name" value="Rho GTPase activating protein 4"/>
    <property type="match status" value="1"/>
</dbReference>
<feature type="region of interest" description="Disordered" evidence="3">
    <location>
        <begin position="449"/>
        <end position="512"/>
    </location>
</feature>
<accession>A0AAD4N349</accession>
<feature type="compositionally biased region" description="Low complexity" evidence="3">
    <location>
        <begin position="1016"/>
        <end position="1026"/>
    </location>
</feature>
<dbReference type="SUPFAM" id="SSF103657">
    <property type="entry name" value="BAR/IMD domain-like"/>
    <property type="match status" value="1"/>
</dbReference>
<evidence type="ECO:0000313" key="6">
    <source>
        <dbReference type="EMBL" id="KAI1715424.1"/>
    </source>
</evidence>
<feature type="region of interest" description="Disordered" evidence="3">
    <location>
        <begin position="1122"/>
        <end position="1184"/>
    </location>
</feature>
<dbReference type="PROSITE" id="PS50238">
    <property type="entry name" value="RHOGAP"/>
    <property type="match status" value="1"/>
</dbReference>
<feature type="region of interest" description="Disordered" evidence="3">
    <location>
        <begin position="972"/>
        <end position="993"/>
    </location>
</feature>
<dbReference type="Proteomes" id="UP001201812">
    <property type="component" value="Unassembled WGS sequence"/>
</dbReference>
<dbReference type="CDD" id="cd07656">
    <property type="entry name" value="F-BAR_srGAP"/>
    <property type="match status" value="1"/>
</dbReference>
<feature type="compositionally biased region" description="Polar residues" evidence="3">
    <location>
        <begin position="1166"/>
        <end position="1184"/>
    </location>
</feature>
<dbReference type="Gene3D" id="1.10.555.10">
    <property type="entry name" value="Rho GTPase activation protein"/>
    <property type="match status" value="1"/>
</dbReference>
<feature type="region of interest" description="Disordered" evidence="3">
    <location>
        <begin position="1007"/>
        <end position="1026"/>
    </location>
</feature>
<dbReference type="SUPFAM" id="SSF48350">
    <property type="entry name" value="GTPase activation domain, GAP"/>
    <property type="match status" value="1"/>
</dbReference>
<keyword evidence="1 2" id="KW-0175">Coiled coil</keyword>
<dbReference type="SMART" id="SM00055">
    <property type="entry name" value="FCH"/>
    <property type="match status" value="1"/>
</dbReference>
<feature type="compositionally biased region" description="Polar residues" evidence="3">
    <location>
        <begin position="1147"/>
        <end position="1158"/>
    </location>
</feature>
<protein>
    <submittedName>
        <fullName evidence="6">RhoGAP domain-containing protein</fullName>
    </submittedName>
</protein>
<dbReference type="InterPro" id="IPR001060">
    <property type="entry name" value="FCH_dom"/>
</dbReference>
<gene>
    <name evidence="6" type="ORF">DdX_07737</name>
</gene>
<feature type="domain" description="Rho-GAP" evidence="4">
    <location>
        <begin position="517"/>
        <end position="705"/>
    </location>
</feature>
<dbReference type="PANTHER" id="PTHR14166">
    <property type="entry name" value="SLIT-ROBO RHO GTPASE ACTIVATING PROTEIN"/>
    <property type="match status" value="1"/>
</dbReference>
<dbReference type="InterPro" id="IPR051627">
    <property type="entry name" value="SLIT-ROBO_RhoGAP"/>
</dbReference>
<dbReference type="SMART" id="SM00324">
    <property type="entry name" value="RhoGAP"/>
    <property type="match status" value="1"/>
</dbReference>
<proteinExistence type="predicted"/>
<dbReference type="PROSITE" id="PS51741">
    <property type="entry name" value="F_BAR"/>
    <property type="match status" value="1"/>
</dbReference>
<evidence type="ECO:0000259" key="4">
    <source>
        <dbReference type="PROSITE" id="PS50238"/>
    </source>
</evidence>
<dbReference type="Gene3D" id="1.20.1270.60">
    <property type="entry name" value="Arfaptin homology (AH) domain/BAR domain"/>
    <property type="match status" value="1"/>
</dbReference>
<dbReference type="InterPro" id="IPR000198">
    <property type="entry name" value="RhoGAP_dom"/>
</dbReference>
<evidence type="ECO:0000259" key="5">
    <source>
        <dbReference type="PROSITE" id="PS51741"/>
    </source>
</evidence>
<dbReference type="AlphaFoldDB" id="A0AAD4N349"/>
<dbReference type="InterPro" id="IPR027267">
    <property type="entry name" value="AH/BAR_dom_sf"/>
</dbReference>
<name>A0AAD4N349_9BILA</name>
<evidence type="ECO:0000313" key="7">
    <source>
        <dbReference type="Proteomes" id="UP001201812"/>
    </source>
</evidence>
<feature type="region of interest" description="Disordered" evidence="3">
    <location>
        <begin position="199"/>
        <end position="220"/>
    </location>
</feature>
<sequence length="1184" mass="131462">MSIRKASQQEFQHQIKDVRSQLLEQVKCLEHRTDVQTSILHEINDFLKKRSEIDLEYSKQLDKLVKSVMLKHKNEKQKRVSWPLHSTCGLWQQLVDDTKEEAKQRGITAEVYGNHVASSITSRTTALQKISKKCREIGVLAQGEIIRVLNELATAMKTYQQCYAEFRQVEIAYIDRSKMTNKLCFSVVSSKLQQAEAVKNKSQESASNRKQKSIQKSFNKRSEKFEASKLKCNRARNEYLLCVDAANASLHKFFADDLSDLIDCTDLGMDYWLSLILTNVIAARKAACQTEMNSLANLGSFKDSIQPQLDKQKFFESNNSTFMLPKRFEFRSEPTETIDFISLGDGLSEELKQRHHQINKRLSTLKAESDASWQLLEETEQRIKSILNAVTLVDITEYGIADNRPPADTLEGELAKSYDIYLQNFSFYLFNANLIMRLEARAEGICGALSKDDGNVPVPNGNLENDDSRETGEDGTEWHDRSRRKKRIGSQTSAATPDTQTHSSPSSKVRRPRLFGGSLEEYVEVTGEKIPLVVISCVRVLSQFGLHHQGIFRVSGSQLEINHIKESFEHGEDPLRHVQDSSDVNSISGVLKLYLRELREPLFPFYLFELLTDCAKCTSTAEFINQITPLLKKLPLPTYLLLRYLFAFLNHLSEFSDENMMDPYNLAICFGPTLLPIPEGKDQVYYQNFVNEVVKNLIVHHDVIFSTKVSGPRYQKYEPLTPNDNSNEIELFVDDPDDYFGSAGGNGSSISGGDPGNNGTFSSDVFDTFEYSSLQQTLNELEFHSSSERSRAYNPMVYNHQQPDVPNIQMMTSNCSAASSTFAGRLPPSVTATLIKSNIVANRDAAATTYCYSSSEENESNTNLAEAAQRKEENGIDTEEGQKMNRLVAVGHGGNDGQFSPRVNNVINELDLKTSQRINNRNINVSVRNGDGMGLISPASSTGVSTARRSSIDVMDTNDPQYTAIVGKSDRPLRIPLAPPTRPQNSPGSAVSPPNLLLNRTYSERHPGGANFVSHSASKNTAAPNPAAPLPSYSALYGNGAADKPTNSAVPTIHLPVVHSTHVSLRNGANTIQGPVRSNPACRTLSSTRTVLATAAIAQGLYNQDTTEKPTTHSPIKATAVSSIPGHQHITKGRNESSGAPYETVNDPKQNTTDTSPPIENPIMASLQSPNRKPTPNASVLLSE</sequence>
<dbReference type="InterPro" id="IPR008936">
    <property type="entry name" value="Rho_GTPase_activation_prot"/>
</dbReference>
<feature type="domain" description="F-BAR" evidence="5">
    <location>
        <begin position="16"/>
        <end position="310"/>
    </location>
</feature>
<evidence type="ECO:0000256" key="2">
    <source>
        <dbReference type="PROSITE-ProRule" id="PRU01077"/>
    </source>
</evidence>
<dbReference type="GO" id="GO:0007165">
    <property type="term" value="P:signal transduction"/>
    <property type="evidence" value="ECO:0007669"/>
    <property type="project" value="InterPro"/>
</dbReference>
<dbReference type="InterPro" id="IPR031160">
    <property type="entry name" value="F_BAR_dom"/>
</dbReference>
<evidence type="ECO:0000256" key="1">
    <source>
        <dbReference type="ARBA" id="ARBA00023054"/>
    </source>
</evidence>
<comment type="caution">
    <text evidence="6">The sequence shown here is derived from an EMBL/GenBank/DDBJ whole genome shotgun (WGS) entry which is preliminary data.</text>
</comment>
<reference evidence="6" key="1">
    <citation type="submission" date="2022-01" db="EMBL/GenBank/DDBJ databases">
        <title>Genome Sequence Resource for Two Populations of Ditylenchus destructor, the Migratory Endoparasitic Phytonematode.</title>
        <authorList>
            <person name="Zhang H."/>
            <person name="Lin R."/>
            <person name="Xie B."/>
        </authorList>
    </citation>
    <scope>NUCLEOTIDE SEQUENCE</scope>
    <source>
        <strain evidence="6">BazhouSP</strain>
    </source>
</reference>
<dbReference type="EMBL" id="JAKKPZ010000011">
    <property type="protein sequence ID" value="KAI1715424.1"/>
    <property type="molecule type" value="Genomic_DNA"/>
</dbReference>
<dbReference type="Pfam" id="PF00611">
    <property type="entry name" value="FCH"/>
    <property type="match status" value="1"/>
</dbReference>